<name>A0AA35QS53_GEOBA</name>
<dbReference type="AlphaFoldDB" id="A0AA35QS53"/>
<gene>
    <name evidence="1" type="ORF">GBAR_LOCUS173</name>
</gene>
<keyword evidence="2" id="KW-1185">Reference proteome</keyword>
<accession>A0AA35QS53</accession>
<comment type="caution">
    <text evidence="1">The sequence shown here is derived from an EMBL/GenBank/DDBJ whole genome shotgun (WGS) entry which is preliminary data.</text>
</comment>
<proteinExistence type="predicted"/>
<sequence length="95" mass="10922">MHNYSLSRTERINTHGLPLESTVESPSLSHQVAISYGYGAAKWRKPTYNAVNVPHPLYTLEEDESQFRSLHCLLYPATSWCGYRRRLLQSLKISV</sequence>
<evidence type="ECO:0000313" key="1">
    <source>
        <dbReference type="EMBL" id="CAI7989277.1"/>
    </source>
</evidence>
<organism evidence="1 2">
    <name type="scientific">Geodia barretti</name>
    <name type="common">Barrett's horny sponge</name>
    <dbReference type="NCBI Taxonomy" id="519541"/>
    <lineage>
        <taxon>Eukaryota</taxon>
        <taxon>Metazoa</taxon>
        <taxon>Porifera</taxon>
        <taxon>Demospongiae</taxon>
        <taxon>Heteroscleromorpha</taxon>
        <taxon>Tetractinellida</taxon>
        <taxon>Astrophorina</taxon>
        <taxon>Geodiidae</taxon>
        <taxon>Geodia</taxon>
    </lineage>
</organism>
<protein>
    <submittedName>
        <fullName evidence="1">Beta-1,3-N-acetylglucosaminyltransferase manic fringe</fullName>
    </submittedName>
</protein>
<reference evidence="1" key="1">
    <citation type="submission" date="2023-03" db="EMBL/GenBank/DDBJ databases">
        <authorList>
            <person name="Steffen K."/>
            <person name="Cardenas P."/>
        </authorList>
    </citation>
    <scope>NUCLEOTIDE SEQUENCE</scope>
</reference>
<dbReference type="Proteomes" id="UP001174909">
    <property type="component" value="Unassembled WGS sequence"/>
</dbReference>
<evidence type="ECO:0000313" key="2">
    <source>
        <dbReference type="Proteomes" id="UP001174909"/>
    </source>
</evidence>
<dbReference type="EMBL" id="CASHTH010000030">
    <property type="protein sequence ID" value="CAI7989277.1"/>
    <property type="molecule type" value="Genomic_DNA"/>
</dbReference>
<dbReference type="Gene3D" id="3.90.550.50">
    <property type="match status" value="1"/>
</dbReference>